<evidence type="ECO:0000313" key="1">
    <source>
        <dbReference type="EMBL" id="MBK0420150.1"/>
    </source>
</evidence>
<name>A0A934Q8E6_9MICO</name>
<gene>
    <name evidence="1" type="ORF">JD276_14020</name>
</gene>
<dbReference type="RefSeq" id="WP_200116292.1">
    <property type="nucleotide sequence ID" value="NZ_JAEHOH010000022.1"/>
</dbReference>
<accession>A0A934Q8E6</accession>
<sequence length="177" mass="18488">MIDWTELKGMIASLATKIAGKPDLRWAVVLSADPLTIRLDADTEPIVGTPSTLVAGLRTGDRVWVAVQNRRVTILGRARGAPPPRSGTLTVPTGTLGQVGTTGVYASTITTTVPAVAPPGHVLMVDALETGSGYGAISMSSTTPGLTSTTVRLRFTQPGSNSAQSVRLLWRIIPTTD</sequence>
<dbReference type="AlphaFoldDB" id="A0A934Q8E6"/>
<reference evidence="1" key="1">
    <citation type="submission" date="2020-12" db="EMBL/GenBank/DDBJ databases">
        <title>Leucobacter sp. CAS1, isolated from Chromium sludge.</title>
        <authorList>
            <person name="Xu Z."/>
        </authorList>
    </citation>
    <scope>NUCLEOTIDE SEQUENCE</scope>
    <source>
        <strain evidence="1">CSA1</strain>
    </source>
</reference>
<proteinExistence type="predicted"/>
<keyword evidence="2" id="KW-1185">Reference proteome</keyword>
<dbReference type="Proteomes" id="UP000608530">
    <property type="component" value="Unassembled WGS sequence"/>
</dbReference>
<protein>
    <submittedName>
        <fullName evidence="1">Uncharacterized protein</fullName>
    </submittedName>
</protein>
<organism evidence="1 2">
    <name type="scientific">Leucobacter chromiisoli</name>
    <dbReference type="NCBI Taxonomy" id="2796471"/>
    <lineage>
        <taxon>Bacteria</taxon>
        <taxon>Bacillati</taxon>
        <taxon>Actinomycetota</taxon>
        <taxon>Actinomycetes</taxon>
        <taxon>Micrococcales</taxon>
        <taxon>Microbacteriaceae</taxon>
        <taxon>Leucobacter</taxon>
    </lineage>
</organism>
<comment type="caution">
    <text evidence="1">The sequence shown here is derived from an EMBL/GenBank/DDBJ whole genome shotgun (WGS) entry which is preliminary data.</text>
</comment>
<dbReference type="EMBL" id="JAEHOH010000022">
    <property type="protein sequence ID" value="MBK0420150.1"/>
    <property type="molecule type" value="Genomic_DNA"/>
</dbReference>
<evidence type="ECO:0000313" key="2">
    <source>
        <dbReference type="Proteomes" id="UP000608530"/>
    </source>
</evidence>